<evidence type="ECO:0000259" key="8">
    <source>
        <dbReference type="PROSITE" id="PS51144"/>
    </source>
</evidence>
<dbReference type="InterPro" id="IPR036398">
    <property type="entry name" value="CA_dom_sf"/>
</dbReference>
<keyword evidence="4" id="KW-0862">Zinc</keyword>
<keyword evidence="5" id="KW-0456">Lyase</keyword>
<protein>
    <recommendedName>
        <fullName evidence="2">carbonic anhydrase</fullName>
        <ecNumber evidence="2">4.2.1.1</ecNumber>
    </recommendedName>
</protein>
<evidence type="ECO:0000256" key="7">
    <source>
        <dbReference type="SAM" id="MobiDB-lite"/>
    </source>
</evidence>
<feature type="domain" description="Alpha-carbonic anhydrase" evidence="8">
    <location>
        <begin position="1"/>
        <end position="128"/>
    </location>
</feature>
<dbReference type="GO" id="GO:0005886">
    <property type="term" value="C:plasma membrane"/>
    <property type="evidence" value="ECO:0007669"/>
    <property type="project" value="UniProtKB-SubCell"/>
</dbReference>
<reference evidence="9 10" key="1">
    <citation type="submission" date="2018-04" db="EMBL/GenBank/DDBJ databases">
        <title>The genome of golden apple snail Pomacea canaliculata provides insight into stress tolerance and invasive adaptation.</title>
        <authorList>
            <person name="Liu C."/>
            <person name="Liu B."/>
            <person name="Ren Y."/>
            <person name="Zhang Y."/>
            <person name="Wang H."/>
            <person name="Li S."/>
            <person name="Jiang F."/>
            <person name="Yin L."/>
            <person name="Zhang G."/>
            <person name="Qian W."/>
            <person name="Fan W."/>
        </authorList>
    </citation>
    <scope>NUCLEOTIDE SEQUENCE [LARGE SCALE GENOMIC DNA]</scope>
    <source>
        <strain evidence="9">SZHN2017</strain>
        <tissue evidence="9">Muscle</tissue>
    </source>
</reference>
<evidence type="ECO:0000256" key="2">
    <source>
        <dbReference type="ARBA" id="ARBA00012925"/>
    </source>
</evidence>
<proteinExistence type="inferred from homology"/>
<dbReference type="PANTHER" id="PTHR18952:SF265">
    <property type="entry name" value="CARBONIC ANHYDRASE"/>
    <property type="match status" value="1"/>
</dbReference>
<dbReference type="InterPro" id="IPR001148">
    <property type="entry name" value="CA_dom"/>
</dbReference>
<dbReference type="GO" id="GO:0004089">
    <property type="term" value="F:carbonate dehydratase activity"/>
    <property type="evidence" value="ECO:0007669"/>
    <property type="project" value="UniProtKB-EC"/>
</dbReference>
<dbReference type="Gene3D" id="3.10.200.10">
    <property type="entry name" value="Alpha carbonic anhydrase"/>
    <property type="match status" value="3"/>
</dbReference>
<dbReference type="STRING" id="400727.A0A2T7PDR8"/>
<evidence type="ECO:0000256" key="5">
    <source>
        <dbReference type="ARBA" id="ARBA00023239"/>
    </source>
</evidence>
<accession>A0A2T7PDR8</accession>
<dbReference type="Pfam" id="PF00194">
    <property type="entry name" value="Carb_anhydrase"/>
    <property type="match status" value="3"/>
</dbReference>
<evidence type="ECO:0000256" key="3">
    <source>
        <dbReference type="ARBA" id="ARBA00022723"/>
    </source>
</evidence>
<organism evidence="9 10">
    <name type="scientific">Pomacea canaliculata</name>
    <name type="common">Golden apple snail</name>
    <dbReference type="NCBI Taxonomy" id="400727"/>
    <lineage>
        <taxon>Eukaryota</taxon>
        <taxon>Metazoa</taxon>
        <taxon>Spiralia</taxon>
        <taxon>Lophotrochozoa</taxon>
        <taxon>Mollusca</taxon>
        <taxon>Gastropoda</taxon>
        <taxon>Caenogastropoda</taxon>
        <taxon>Architaenioglossa</taxon>
        <taxon>Ampullarioidea</taxon>
        <taxon>Ampullariidae</taxon>
        <taxon>Pomacea</taxon>
    </lineage>
</organism>
<dbReference type="OrthoDB" id="429145at2759"/>
<dbReference type="SMART" id="SM01057">
    <property type="entry name" value="Carb_anhydrase"/>
    <property type="match status" value="2"/>
</dbReference>
<evidence type="ECO:0000313" key="9">
    <source>
        <dbReference type="EMBL" id="PVD31563.1"/>
    </source>
</evidence>
<feature type="domain" description="Alpha-carbonic anhydrase" evidence="8">
    <location>
        <begin position="231"/>
        <end position="461"/>
    </location>
</feature>
<dbReference type="CDD" id="cd00326">
    <property type="entry name" value="alpha_CA"/>
    <property type="match status" value="1"/>
</dbReference>
<dbReference type="EC" id="4.2.1.1" evidence="2"/>
<evidence type="ECO:0000256" key="4">
    <source>
        <dbReference type="ARBA" id="ARBA00022833"/>
    </source>
</evidence>
<dbReference type="GO" id="GO:0098552">
    <property type="term" value="C:side of membrane"/>
    <property type="evidence" value="ECO:0007669"/>
    <property type="project" value="UniProtKB-KW"/>
</dbReference>
<comment type="caution">
    <text evidence="9">The sequence shown here is derived from an EMBL/GenBank/DDBJ whole genome shotgun (WGS) entry which is preliminary data.</text>
</comment>
<evidence type="ECO:0000256" key="1">
    <source>
        <dbReference type="ARBA" id="ARBA00010718"/>
    </source>
</evidence>
<name>A0A2T7PDR8_POMCA</name>
<feature type="region of interest" description="Disordered" evidence="7">
    <location>
        <begin position="465"/>
        <end position="486"/>
    </location>
</feature>
<evidence type="ECO:0000313" key="10">
    <source>
        <dbReference type="Proteomes" id="UP000245119"/>
    </source>
</evidence>
<keyword evidence="3" id="KW-0479">Metal-binding</keyword>
<dbReference type="AlphaFoldDB" id="A0A2T7PDR8"/>
<keyword evidence="10" id="KW-1185">Reference proteome</keyword>
<evidence type="ECO:0000256" key="6">
    <source>
        <dbReference type="ARBA" id="ARBA00048348"/>
    </source>
</evidence>
<dbReference type="GO" id="GO:0008270">
    <property type="term" value="F:zinc ion binding"/>
    <property type="evidence" value="ECO:0007669"/>
    <property type="project" value="InterPro"/>
</dbReference>
<comment type="catalytic activity">
    <reaction evidence="6">
        <text>hydrogencarbonate + H(+) = CO2 + H2O</text>
        <dbReference type="Rhea" id="RHEA:10748"/>
        <dbReference type="ChEBI" id="CHEBI:15377"/>
        <dbReference type="ChEBI" id="CHEBI:15378"/>
        <dbReference type="ChEBI" id="CHEBI:16526"/>
        <dbReference type="ChEBI" id="CHEBI:17544"/>
        <dbReference type="EC" id="4.2.1.1"/>
    </reaction>
</comment>
<dbReference type="PROSITE" id="PS51144">
    <property type="entry name" value="ALPHA_CA_2"/>
    <property type="match status" value="2"/>
</dbReference>
<feature type="compositionally biased region" description="Polar residues" evidence="7">
    <location>
        <begin position="477"/>
        <end position="486"/>
    </location>
</feature>
<dbReference type="InterPro" id="IPR023561">
    <property type="entry name" value="Carbonic_anhydrase_a-class"/>
</dbReference>
<dbReference type="Proteomes" id="UP000245119">
    <property type="component" value="Linkage Group LG4"/>
</dbReference>
<dbReference type="PANTHER" id="PTHR18952">
    <property type="entry name" value="CARBONIC ANHYDRASE"/>
    <property type="match status" value="1"/>
</dbReference>
<sequence>MEVSCTRTTSGIFFPHQISNTDHPVFDKLVSALPRVHNESDVVFEVFSLRGLIPTDTSKYYRYLGSLTTPGCSEIVVWTVFQETIKVSEAQIAAFRELIVHESANEIQLEDNFRPVQPLYGRQVMVSFDLSDTTTLQPSVTSKKPSGSSYRPAFSTVLIVFSQLLFVFLSSREDQSAVSAPDIKETGVDLQHVQLLQAPVGGPGAGIIRRTLPSPTRSPPPGPHLKNSSIVPWVGIPSRVVLDPPHWADYYTKCSGARQSPIDIETEDVIYNSSLKGFQFTNFDNGDSSIKWTLNNNGHTGVVTVNGVMTVTGGGLNGLYQVAQFHFHWGENSSDGSEHVINERHYPMEVEEEEHETFDKLVSMLPEIHEENVPVTIDAFNLTAVLPTDTSKYYRYLGSLTTPPCSEVVVWTVFRQTIKVSEEQIAEFRKLTAGEHNHPHPLKNNCRPVQPTNGRRVMASFLRVAEDEESDEDTRGEQLSSMEADD</sequence>
<dbReference type="EMBL" id="PZQS01000004">
    <property type="protein sequence ID" value="PVD31563.1"/>
    <property type="molecule type" value="Genomic_DNA"/>
</dbReference>
<dbReference type="SUPFAM" id="SSF51069">
    <property type="entry name" value="Carbonic anhydrase"/>
    <property type="match status" value="2"/>
</dbReference>
<comment type="similarity">
    <text evidence="1">Belongs to the alpha-carbonic anhydrase family.</text>
</comment>
<gene>
    <name evidence="9" type="ORF">C0Q70_06977</name>
</gene>